<gene>
    <name evidence="2" type="ORF">TRAPUB_7850</name>
</gene>
<reference evidence="2 3" key="1">
    <citation type="submission" date="2016-10" db="EMBL/GenBank/DDBJ databases">
        <title>Genome sequence of the basidiomycete white-rot fungus Trametes pubescens.</title>
        <authorList>
            <person name="Makela M.R."/>
            <person name="Granchi Z."/>
            <person name="Peng M."/>
            <person name="De Vries R.P."/>
            <person name="Grigoriev I."/>
            <person name="Riley R."/>
            <person name="Hilden K."/>
        </authorList>
    </citation>
    <scope>NUCLEOTIDE SEQUENCE [LARGE SCALE GENOMIC DNA]</scope>
    <source>
        <strain evidence="2 3">FBCC735</strain>
    </source>
</reference>
<comment type="caution">
    <text evidence="2">The sequence shown here is derived from an EMBL/GenBank/DDBJ whole genome shotgun (WGS) entry which is preliminary data.</text>
</comment>
<feature type="compositionally biased region" description="Polar residues" evidence="1">
    <location>
        <begin position="39"/>
        <end position="50"/>
    </location>
</feature>
<name>A0A1M2V2I7_TRAPU</name>
<dbReference type="OMA" id="EPFWICC"/>
<feature type="region of interest" description="Disordered" evidence="1">
    <location>
        <begin position="90"/>
        <end position="138"/>
    </location>
</feature>
<evidence type="ECO:0000313" key="2">
    <source>
        <dbReference type="EMBL" id="OJT01794.1"/>
    </source>
</evidence>
<keyword evidence="3" id="KW-1185">Reference proteome</keyword>
<accession>A0A1M2V2I7</accession>
<evidence type="ECO:0000313" key="3">
    <source>
        <dbReference type="Proteomes" id="UP000184267"/>
    </source>
</evidence>
<feature type="region of interest" description="Disordered" evidence="1">
    <location>
        <begin position="1"/>
        <end position="50"/>
    </location>
</feature>
<dbReference type="EMBL" id="MNAD01001723">
    <property type="protein sequence ID" value="OJT01794.1"/>
    <property type="molecule type" value="Genomic_DNA"/>
</dbReference>
<sequence>MSSPNQPHFSPQDSQGNQPEGYPLAPTRLGNPAVGASGSGSPTNLPQNPYAQQYSDQQLSGGLYVHTLIDDPLYLISLISYMPQYGNPNEPANTRTASSGQAVALSPANPQGVWPTPHASTSTATQGPPPSDNEEDDAEWKCPHCAYVQRNHRHQELRRHIRTHAEPTAAGEPFWICCGVPLAEAAARGVPLEVIAEAPFVYNGVQFVGGCRRMFSRRDALARHLRRFDTYCYGDQYGAYLRGNQAGAR</sequence>
<dbReference type="Proteomes" id="UP000184267">
    <property type="component" value="Unassembled WGS sequence"/>
</dbReference>
<dbReference type="OrthoDB" id="2746812at2759"/>
<proteinExistence type="predicted"/>
<organism evidence="2 3">
    <name type="scientific">Trametes pubescens</name>
    <name type="common">White-rot fungus</name>
    <dbReference type="NCBI Taxonomy" id="154538"/>
    <lineage>
        <taxon>Eukaryota</taxon>
        <taxon>Fungi</taxon>
        <taxon>Dikarya</taxon>
        <taxon>Basidiomycota</taxon>
        <taxon>Agaricomycotina</taxon>
        <taxon>Agaricomycetes</taxon>
        <taxon>Polyporales</taxon>
        <taxon>Polyporaceae</taxon>
        <taxon>Trametes</taxon>
    </lineage>
</organism>
<feature type="compositionally biased region" description="Polar residues" evidence="1">
    <location>
        <begin position="1"/>
        <end position="18"/>
    </location>
</feature>
<dbReference type="STRING" id="154538.A0A1M2V2I7"/>
<dbReference type="Gene3D" id="3.30.160.60">
    <property type="entry name" value="Classic Zinc Finger"/>
    <property type="match status" value="1"/>
</dbReference>
<protein>
    <submittedName>
        <fullName evidence="2">Uncharacterized protein</fullName>
    </submittedName>
</protein>
<evidence type="ECO:0000256" key="1">
    <source>
        <dbReference type="SAM" id="MobiDB-lite"/>
    </source>
</evidence>
<dbReference type="AlphaFoldDB" id="A0A1M2V2I7"/>
<feature type="compositionally biased region" description="Polar residues" evidence="1">
    <location>
        <begin position="90"/>
        <end position="101"/>
    </location>
</feature>